<evidence type="ECO:0000313" key="1">
    <source>
        <dbReference type="EMBL" id="GAI04909.1"/>
    </source>
</evidence>
<feature type="non-terminal residue" evidence="1">
    <location>
        <position position="1"/>
    </location>
</feature>
<organism evidence="1">
    <name type="scientific">marine sediment metagenome</name>
    <dbReference type="NCBI Taxonomy" id="412755"/>
    <lineage>
        <taxon>unclassified sequences</taxon>
        <taxon>metagenomes</taxon>
        <taxon>ecological metagenomes</taxon>
    </lineage>
</organism>
<reference evidence="1" key="1">
    <citation type="journal article" date="2014" name="Front. Microbiol.">
        <title>High frequency of phylogenetically diverse reductive dehalogenase-homologous genes in deep subseafloor sedimentary metagenomes.</title>
        <authorList>
            <person name="Kawai M."/>
            <person name="Futagami T."/>
            <person name="Toyoda A."/>
            <person name="Takaki Y."/>
            <person name="Nishi S."/>
            <person name="Hori S."/>
            <person name="Arai W."/>
            <person name="Tsubouchi T."/>
            <person name="Morono Y."/>
            <person name="Uchiyama I."/>
            <person name="Ito T."/>
            <person name="Fujiyama A."/>
            <person name="Inagaki F."/>
            <person name="Takami H."/>
        </authorList>
    </citation>
    <scope>NUCLEOTIDE SEQUENCE</scope>
    <source>
        <strain evidence="1">Expedition CK06-06</strain>
    </source>
</reference>
<protein>
    <submittedName>
        <fullName evidence="1">Uncharacterized protein</fullName>
    </submittedName>
</protein>
<sequence>GDVVVETGSEVIRLVPHYKSFNIHPYYYKYIDFLSSASVDIFLPDLKLRFMIRFRH</sequence>
<dbReference type="AlphaFoldDB" id="X1MEW2"/>
<comment type="caution">
    <text evidence="1">The sequence shown here is derived from an EMBL/GenBank/DDBJ whole genome shotgun (WGS) entry which is preliminary data.</text>
</comment>
<gene>
    <name evidence="1" type="ORF">S06H3_23167</name>
</gene>
<proteinExistence type="predicted"/>
<name>X1MEW2_9ZZZZ</name>
<dbReference type="EMBL" id="BARV01012539">
    <property type="protein sequence ID" value="GAI04909.1"/>
    <property type="molecule type" value="Genomic_DNA"/>
</dbReference>
<accession>X1MEW2</accession>